<dbReference type="EMBL" id="KV450676">
    <property type="protein sequence ID" value="OAY21753.1"/>
    <property type="molecule type" value="Genomic_DNA"/>
</dbReference>
<proteinExistence type="predicted"/>
<accession>A0A199UBB3</accession>
<dbReference type="AlphaFoldDB" id="A0A199UBB3"/>
<gene>
    <name evidence="1" type="ORF">MANES_S060800</name>
</gene>
<protein>
    <submittedName>
        <fullName evidence="1">Uncharacterized protein</fullName>
    </submittedName>
</protein>
<sequence length="39" mass="5050">MMLILFVIWSSRLYNRQCNFFNYSFFCLVPWKYRQKHRI</sequence>
<reference evidence="1" key="1">
    <citation type="submission" date="2016-02" db="EMBL/GenBank/DDBJ databases">
        <title>WGS assembly of Manihot esculenta.</title>
        <authorList>
            <person name="Bredeson J.V."/>
            <person name="Prochnik S.E."/>
            <person name="Lyons J.B."/>
            <person name="Schmutz J."/>
            <person name="Grimwood J."/>
            <person name="Vrebalov J."/>
            <person name="Bart R.S."/>
            <person name="Amuge T."/>
            <person name="Ferguson M.E."/>
            <person name="Green R."/>
            <person name="Putnam N."/>
            <person name="Stites J."/>
            <person name="Rounsley S."/>
            <person name="Rokhsar D.S."/>
        </authorList>
    </citation>
    <scope>NUCLEOTIDE SEQUENCE [LARGE SCALE GENOMIC DNA]</scope>
    <source>
        <tissue evidence="1">Leaf</tissue>
    </source>
</reference>
<evidence type="ECO:0000313" key="1">
    <source>
        <dbReference type="EMBL" id="OAY21753.1"/>
    </source>
</evidence>
<name>A0A199UBB3_MANES</name>
<organism evidence="1">
    <name type="scientific">Manihot esculenta</name>
    <name type="common">Cassava</name>
    <name type="synonym">Jatropha manihot</name>
    <dbReference type="NCBI Taxonomy" id="3983"/>
    <lineage>
        <taxon>Eukaryota</taxon>
        <taxon>Viridiplantae</taxon>
        <taxon>Streptophyta</taxon>
        <taxon>Embryophyta</taxon>
        <taxon>Tracheophyta</taxon>
        <taxon>Spermatophyta</taxon>
        <taxon>Magnoliopsida</taxon>
        <taxon>eudicotyledons</taxon>
        <taxon>Gunneridae</taxon>
        <taxon>Pentapetalae</taxon>
        <taxon>rosids</taxon>
        <taxon>fabids</taxon>
        <taxon>Malpighiales</taxon>
        <taxon>Euphorbiaceae</taxon>
        <taxon>Crotonoideae</taxon>
        <taxon>Manihoteae</taxon>
        <taxon>Manihot</taxon>
    </lineage>
</organism>